<name>A0ABT9IXV5_9BACL</name>
<comment type="caution">
    <text evidence="2">The sequence shown here is derived from an EMBL/GenBank/DDBJ whole genome shotgun (WGS) entry which is preliminary data.</text>
</comment>
<accession>A0ABT9IXV5</accession>
<keyword evidence="1" id="KW-0472">Membrane</keyword>
<organism evidence="2 3">
    <name type="scientific">Chengkuizengella axinellae</name>
    <dbReference type="NCBI Taxonomy" id="3064388"/>
    <lineage>
        <taxon>Bacteria</taxon>
        <taxon>Bacillati</taxon>
        <taxon>Bacillota</taxon>
        <taxon>Bacilli</taxon>
        <taxon>Bacillales</taxon>
        <taxon>Paenibacillaceae</taxon>
        <taxon>Chengkuizengella</taxon>
    </lineage>
</organism>
<protein>
    <submittedName>
        <fullName evidence="2">DUF58 domain-containing protein</fullName>
    </submittedName>
</protein>
<dbReference type="PANTHER" id="PTHR34351:SF2">
    <property type="entry name" value="DUF58 DOMAIN-CONTAINING PROTEIN"/>
    <property type="match status" value="1"/>
</dbReference>
<dbReference type="RefSeq" id="WP_305991440.1">
    <property type="nucleotide sequence ID" value="NZ_JAVAMP010000002.1"/>
</dbReference>
<keyword evidence="1" id="KW-1133">Transmembrane helix</keyword>
<feature type="transmembrane region" description="Helical" evidence="1">
    <location>
        <begin position="35"/>
        <end position="54"/>
    </location>
</feature>
<keyword evidence="1" id="KW-0812">Transmembrane</keyword>
<reference evidence="2 3" key="1">
    <citation type="submission" date="2023-08" db="EMBL/GenBank/DDBJ databases">
        <authorList>
            <person name="Park J.-S."/>
        </authorList>
    </citation>
    <scope>NUCLEOTIDE SEQUENCE [LARGE SCALE GENOMIC DNA]</scope>
    <source>
        <strain evidence="2 3">2205SS18-9</strain>
    </source>
</reference>
<proteinExistence type="predicted"/>
<dbReference type="PANTHER" id="PTHR34351">
    <property type="entry name" value="SLR1927 PROTEIN-RELATED"/>
    <property type="match status" value="1"/>
</dbReference>
<keyword evidence="3" id="KW-1185">Reference proteome</keyword>
<dbReference type="Proteomes" id="UP001231941">
    <property type="component" value="Unassembled WGS sequence"/>
</dbReference>
<evidence type="ECO:0000313" key="3">
    <source>
        <dbReference type="Proteomes" id="UP001231941"/>
    </source>
</evidence>
<evidence type="ECO:0000256" key="1">
    <source>
        <dbReference type="SAM" id="Phobius"/>
    </source>
</evidence>
<gene>
    <name evidence="2" type="ORF">Q5Y73_08540</name>
</gene>
<dbReference type="EMBL" id="JAVAMP010000002">
    <property type="protein sequence ID" value="MDP5274152.1"/>
    <property type="molecule type" value="Genomic_DNA"/>
</dbReference>
<evidence type="ECO:0000313" key="2">
    <source>
        <dbReference type="EMBL" id="MDP5274152.1"/>
    </source>
</evidence>
<feature type="transmembrane region" description="Helical" evidence="1">
    <location>
        <begin position="12"/>
        <end position="29"/>
    </location>
</feature>
<sequence length="404" mass="47425">MMWRREVHIPEIFRRAIYVIPILFLLEYLLFSSFILIFTILLFISIYAFIYYYLHHIQNDIHLMNRKKTVKLFPGETAKIPINIKHRGIIPFLQGEIFFQSSNTIHCTNVNKLLEDDMKSNYRFSISHQFNSEKVYPVDIVAKKRGIAKFQNIELKALDPFFIGFSLLFYQSYFRTEVLVYPEPKLVANAHFLEKMKGGDHITRHSLFEDTSLIRGAREYAPNDPFSRIHWGLSAKNNRLMTKEFDNTNYVKWTFVLNVLVDHPQSVNNFSLNMENDICYITYMCQYAHKHNIPFEMYANVVMNNTQSAFHLEQGKGQTHLLKAMEMLARITTGSITIKPNHFYASLKKRVDEDAIMIYFGDHGKTTEEFLLSWLKTGTTIFTVEKQEEVAHILPFETRRGSVV</sequence>